<dbReference type="SUPFAM" id="SSF50891">
    <property type="entry name" value="Cyclophilin-like"/>
    <property type="match status" value="1"/>
</dbReference>
<dbReference type="GO" id="GO:0003755">
    <property type="term" value="F:peptidyl-prolyl cis-trans isomerase activity"/>
    <property type="evidence" value="ECO:0007669"/>
    <property type="project" value="InterPro"/>
</dbReference>
<dbReference type="Pfam" id="PF00160">
    <property type="entry name" value="Pro_isomerase"/>
    <property type="match status" value="1"/>
</dbReference>
<evidence type="ECO:0000259" key="1">
    <source>
        <dbReference type="Pfam" id="PF00160"/>
    </source>
</evidence>
<dbReference type="EMBL" id="EQ973826">
    <property type="protein sequence ID" value="EEF44052.1"/>
    <property type="molecule type" value="Genomic_DNA"/>
</dbReference>
<organism evidence="2 3">
    <name type="scientific">Ricinus communis</name>
    <name type="common">Castor bean</name>
    <dbReference type="NCBI Taxonomy" id="3988"/>
    <lineage>
        <taxon>Eukaryota</taxon>
        <taxon>Viridiplantae</taxon>
        <taxon>Streptophyta</taxon>
        <taxon>Embryophyta</taxon>
        <taxon>Tracheophyta</taxon>
        <taxon>Spermatophyta</taxon>
        <taxon>Magnoliopsida</taxon>
        <taxon>eudicotyledons</taxon>
        <taxon>Gunneridae</taxon>
        <taxon>Pentapetalae</taxon>
        <taxon>rosids</taxon>
        <taxon>fabids</taxon>
        <taxon>Malpighiales</taxon>
        <taxon>Euphorbiaceae</taxon>
        <taxon>Acalyphoideae</taxon>
        <taxon>Acalypheae</taxon>
        <taxon>Ricinus</taxon>
    </lineage>
</organism>
<evidence type="ECO:0000313" key="2">
    <source>
        <dbReference type="EMBL" id="EEF44052.1"/>
    </source>
</evidence>
<gene>
    <name evidence="2" type="ORF">RCOM_0816440</name>
</gene>
<accession>B9RX23</accession>
<name>B9RX23_RICCO</name>
<proteinExistence type="predicted"/>
<feature type="domain" description="PPIase cyclophilin-type" evidence="1">
    <location>
        <begin position="50"/>
        <end position="91"/>
    </location>
</feature>
<reference evidence="3" key="1">
    <citation type="journal article" date="2010" name="Nat. Biotechnol.">
        <title>Draft genome sequence of the oilseed species Ricinus communis.</title>
        <authorList>
            <person name="Chan A.P."/>
            <person name="Crabtree J."/>
            <person name="Zhao Q."/>
            <person name="Lorenzi H."/>
            <person name="Orvis J."/>
            <person name="Puiu D."/>
            <person name="Melake-Berhan A."/>
            <person name="Jones K.M."/>
            <person name="Redman J."/>
            <person name="Chen G."/>
            <person name="Cahoon E.B."/>
            <person name="Gedil M."/>
            <person name="Stanke M."/>
            <person name="Haas B.J."/>
            <person name="Wortman J.R."/>
            <person name="Fraser-Liggett C.M."/>
            <person name="Ravel J."/>
            <person name="Rabinowicz P.D."/>
        </authorList>
    </citation>
    <scope>NUCLEOTIDE SEQUENCE [LARGE SCALE GENOMIC DNA]</scope>
    <source>
        <strain evidence="3">cv. Hale</strain>
    </source>
</reference>
<keyword evidence="3" id="KW-1185">Reference proteome</keyword>
<dbReference type="Proteomes" id="UP000008311">
    <property type="component" value="Unassembled WGS sequence"/>
</dbReference>
<dbReference type="InterPro" id="IPR029000">
    <property type="entry name" value="Cyclophilin-like_dom_sf"/>
</dbReference>
<dbReference type="InParanoid" id="B9RX23"/>
<sequence>MVSRKRGTIGLSRTIANGGLAWNNSEIVSNRDGKLHSISMRWQRQGSPARLFERSPELKHTNVGIISMANGSQFFITLLPPPALDGSDIYFFLYPLFL</sequence>
<dbReference type="Gene3D" id="2.40.100.10">
    <property type="entry name" value="Cyclophilin-like"/>
    <property type="match status" value="1"/>
</dbReference>
<dbReference type="AlphaFoldDB" id="B9RX23"/>
<protein>
    <recommendedName>
        <fullName evidence="1">PPIase cyclophilin-type domain-containing protein</fullName>
    </recommendedName>
</protein>
<evidence type="ECO:0000313" key="3">
    <source>
        <dbReference type="Proteomes" id="UP000008311"/>
    </source>
</evidence>
<dbReference type="InterPro" id="IPR002130">
    <property type="entry name" value="Cyclophilin-type_PPIase_dom"/>
</dbReference>